<sequence length="177" mass="21530">MICTQQDLLNHLNKKEYPKKWSSTVPLFRMLLVIVVVCATVSAVHWHNEPTREYFTTLIPPIWYMGTPGYNTYKEGGRHRHPFEESRHHPHSEGDRHRWYSEEGRHRHSYGEERRHSHHEEDSQRQLARKIICYGDFLKKFDEWDPYRRILSVTVQFEHGNRTVSCRDNGRYHHRYY</sequence>
<keyword evidence="2" id="KW-1133">Transmembrane helix</keyword>
<gene>
    <name evidence="3" type="ORF">GCK32_002213</name>
</gene>
<feature type="transmembrane region" description="Helical" evidence="2">
    <location>
        <begin position="27"/>
        <end position="46"/>
    </location>
</feature>
<evidence type="ECO:0000313" key="3">
    <source>
        <dbReference type="EMBL" id="KAK5984806.1"/>
    </source>
</evidence>
<dbReference type="AlphaFoldDB" id="A0AAN8FS57"/>
<keyword evidence="2" id="KW-0812">Transmembrane</keyword>
<name>A0AAN8FS57_TRICO</name>
<feature type="compositionally biased region" description="Basic and acidic residues" evidence="1">
    <location>
        <begin position="82"/>
        <end position="100"/>
    </location>
</feature>
<evidence type="ECO:0000256" key="1">
    <source>
        <dbReference type="SAM" id="MobiDB-lite"/>
    </source>
</evidence>
<accession>A0AAN8FS57</accession>
<reference evidence="3 4" key="1">
    <citation type="submission" date="2019-10" db="EMBL/GenBank/DDBJ databases">
        <title>Assembly and Annotation for the nematode Trichostrongylus colubriformis.</title>
        <authorList>
            <person name="Martin J."/>
        </authorList>
    </citation>
    <scope>NUCLEOTIDE SEQUENCE [LARGE SCALE GENOMIC DNA]</scope>
    <source>
        <strain evidence="3">G859</strain>
        <tissue evidence="3">Whole worm</tissue>
    </source>
</reference>
<organism evidence="3 4">
    <name type="scientific">Trichostrongylus colubriformis</name>
    <name type="common">Black scour worm</name>
    <dbReference type="NCBI Taxonomy" id="6319"/>
    <lineage>
        <taxon>Eukaryota</taxon>
        <taxon>Metazoa</taxon>
        <taxon>Ecdysozoa</taxon>
        <taxon>Nematoda</taxon>
        <taxon>Chromadorea</taxon>
        <taxon>Rhabditida</taxon>
        <taxon>Rhabditina</taxon>
        <taxon>Rhabditomorpha</taxon>
        <taxon>Strongyloidea</taxon>
        <taxon>Trichostrongylidae</taxon>
        <taxon>Trichostrongylus</taxon>
    </lineage>
</organism>
<proteinExistence type="predicted"/>
<keyword evidence="2" id="KW-0472">Membrane</keyword>
<protein>
    <submittedName>
        <fullName evidence="3">Uncharacterized protein</fullName>
    </submittedName>
</protein>
<comment type="caution">
    <text evidence="3">The sequence shown here is derived from an EMBL/GenBank/DDBJ whole genome shotgun (WGS) entry which is preliminary data.</text>
</comment>
<dbReference type="Proteomes" id="UP001331761">
    <property type="component" value="Unassembled WGS sequence"/>
</dbReference>
<feature type="region of interest" description="Disordered" evidence="1">
    <location>
        <begin position="75"/>
        <end position="100"/>
    </location>
</feature>
<keyword evidence="4" id="KW-1185">Reference proteome</keyword>
<evidence type="ECO:0000313" key="4">
    <source>
        <dbReference type="Proteomes" id="UP001331761"/>
    </source>
</evidence>
<evidence type="ECO:0000256" key="2">
    <source>
        <dbReference type="SAM" id="Phobius"/>
    </source>
</evidence>
<dbReference type="EMBL" id="WIXE01002438">
    <property type="protein sequence ID" value="KAK5984806.1"/>
    <property type="molecule type" value="Genomic_DNA"/>
</dbReference>